<comment type="caution">
    <text evidence="3">The sequence shown here is derived from an EMBL/GenBank/DDBJ whole genome shotgun (WGS) entry which is preliminary data.</text>
</comment>
<reference evidence="3" key="1">
    <citation type="submission" date="2020-05" db="EMBL/GenBank/DDBJ databases">
        <title>Mycena genomes resolve the evolution of fungal bioluminescence.</title>
        <authorList>
            <person name="Tsai I.J."/>
        </authorList>
    </citation>
    <scope>NUCLEOTIDE SEQUENCE</scope>
    <source>
        <strain evidence="3">171206Taipei</strain>
    </source>
</reference>
<gene>
    <name evidence="3" type="ORF">MIND_00971700</name>
</gene>
<accession>A0A8H6SEB7</accession>
<sequence>MSNTDNNNTSESDDDDNSSVSSGGFSDAAAGEPDMEEIGSHEFPDFFTERDGRLFHSHPTAAYPLPADTPEQERMNVQHRILFEFLGGNYPVNCPVPNVLAQNPARQRYALDICTGTGRWVMDMARDFPHVAFRGIDIVPIATRYPLPNVDFSIHDVNTVSPWAAGTFDLVHARSISMAVTNYPAVLAECARLLRADGLFIAGEWSRMLFTMVAPNPAAPAIPTPVSQQTAPFLHTFFAALHAALTAPPNPLPASAPLVAPLLAAQPQNFDQITPATSIIPLGGWHPQPNLQRIGRAFRNVFREYMKSVRPLLNAKSGLQPPVLDQVYTGARVELRSLPGLVGLYNSVYARRL</sequence>
<evidence type="ECO:0000259" key="2">
    <source>
        <dbReference type="Pfam" id="PF13649"/>
    </source>
</evidence>
<dbReference type="RefSeq" id="XP_037217741.1">
    <property type="nucleotide sequence ID" value="XM_037366329.1"/>
</dbReference>
<proteinExistence type="predicted"/>
<evidence type="ECO:0000313" key="4">
    <source>
        <dbReference type="Proteomes" id="UP000636479"/>
    </source>
</evidence>
<feature type="domain" description="Methyltransferase" evidence="2">
    <location>
        <begin position="111"/>
        <end position="198"/>
    </location>
</feature>
<dbReference type="InterPro" id="IPR041698">
    <property type="entry name" value="Methyltransf_25"/>
</dbReference>
<feature type="compositionally biased region" description="Low complexity" evidence="1">
    <location>
        <begin position="1"/>
        <end position="10"/>
    </location>
</feature>
<dbReference type="PANTHER" id="PTHR43591">
    <property type="entry name" value="METHYLTRANSFERASE"/>
    <property type="match status" value="1"/>
</dbReference>
<keyword evidence="4" id="KW-1185">Reference proteome</keyword>
<name>A0A8H6SEB7_9AGAR</name>
<dbReference type="GeneID" id="59348845"/>
<dbReference type="InterPro" id="IPR029063">
    <property type="entry name" value="SAM-dependent_MTases_sf"/>
</dbReference>
<dbReference type="Gene3D" id="3.40.50.150">
    <property type="entry name" value="Vaccinia Virus protein VP39"/>
    <property type="match status" value="1"/>
</dbReference>
<protein>
    <submittedName>
        <fullName evidence="3">Methyltransf-25 domain-containing protein</fullName>
    </submittedName>
</protein>
<dbReference type="PANTHER" id="PTHR43591:SF50">
    <property type="entry name" value="METHYLTRANSFERASE DOMAIN-CONTAINING PROTEIN-RELATED"/>
    <property type="match status" value="1"/>
</dbReference>
<dbReference type="EMBL" id="JACAZF010000008">
    <property type="protein sequence ID" value="KAF7297382.1"/>
    <property type="molecule type" value="Genomic_DNA"/>
</dbReference>
<dbReference type="OrthoDB" id="2013972at2759"/>
<organism evidence="3 4">
    <name type="scientific">Mycena indigotica</name>
    <dbReference type="NCBI Taxonomy" id="2126181"/>
    <lineage>
        <taxon>Eukaryota</taxon>
        <taxon>Fungi</taxon>
        <taxon>Dikarya</taxon>
        <taxon>Basidiomycota</taxon>
        <taxon>Agaricomycotina</taxon>
        <taxon>Agaricomycetes</taxon>
        <taxon>Agaricomycetidae</taxon>
        <taxon>Agaricales</taxon>
        <taxon>Marasmiineae</taxon>
        <taxon>Mycenaceae</taxon>
        <taxon>Mycena</taxon>
    </lineage>
</organism>
<evidence type="ECO:0000313" key="3">
    <source>
        <dbReference type="EMBL" id="KAF7297382.1"/>
    </source>
</evidence>
<dbReference type="Proteomes" id="UP000636479">
    <property type="component" value="Unassembled WGS sequence"/>
</dbReference>
<dbReference type="CDD" id="cd02440">
    <property type="entry name" value="AdoMet_MTases"/>
    <property type="match status" value="1"/>
</dbReference>
<dbReference type="Pfam" id="PF13649">
    <property type="entry name" value="Methyltransf_25"/>
    <property type="match status" value="1"/>
</dbReference>
<dbReference type="AlphaFoldDB" id="A0A8H6SEB7"/>
<evidence type="ECO:0000256" key="1">
    <source>
        <dbReference type="SAM" id="MobiDB-lite"/>
    </source>
</evidence>
<feature type="region of interest" description="Disordered" evidence="1">
    <location>
        <begin position="1"/>
        <end position="39"/>
    </location>
</feature>
<dbReference type="SUPFAM" id="SSF53335">
    <property type="entry name" value="S-adenosyl-L-methionine-dependent methyltransferases"/>
    <property type="match status" value="1"/>
</dbReference>